<evidence type="ECO:0000256" key="7">
    <source>
        <dbReference type="ARBA" id="ARBA00023004"/>
    </source>
</evidence>
<evidence type="ECO:0000313" key="13">
    <source>
        <dbReference type="Proteomes" id="UP001062165"/>
    </source>
</evidence>
<dbReference type="SFLD" id="SFLDS00029">
    <property type="entry name" value="Radical_SAM"/>
    <property type="match status" value="1"/>
</dbReference>
<dbReference type="SFLD" id="SFLDG01065">
    <property type="entry name" value="anaerobic_coproporphyrinogen-I"/>
    <property type="match status" value="1"/>
</dbReference>
<dbReference type="CDD" id="cd01335">
    <property type="entry name" value="Radical_SAM"/>
    <property type="match status" value="1"/>
</dbReference>
<evidence type="ECO:0000256" key="2">
    <source>
        <dbReference type="ARBA" id="ARBA00006100"/>
    </source>
</evidence>
<dbReference type="SFLD" id="SFLDF00288">
    <property type="entry name" value="HemN-like__clustered_with_nucl"/>
    <property type="match status" value="1"/>
</dbReference>
<dbReference type="InterPro" id="IPR010723">
    <property type="entry name" value="HemN_C"/>
</dbReference>
<dbReference type="InterPro" id="IPR058240">
    <property type="entry name" value="rSAM_sf"/>
</dbReference>
<keyword evidence="5 10" id="KW-0949">S-adenosyl-L-methionine</keyword>
<sequence>MAGIYIHIPYCKQACHYCDFHFSTNLNTKSDLIEAILKEIEIQKNYLGAETVETIYFGGGTPSMLSSAELVSTLAGIRQNFNISESAEITLEANPDDLSQAKLTALKKAGINRLSIGIQSFDNDLLTYFNRAHDAHMATKCVQQAQALGFKNLSIDLIFGAPSQSTAGLKKDLEQALLLKTPHISIYGLTIEKDTVFGKWEKQNKLKPMDEDIAAEHLELIMTTLSAAGYVQYEISNFCLPGFESKHNSSYWHGKKYLGLGPAAHSYNGEERQFNLAHNSKYIRQIQAGKLPTSIEKLTPEDQINEYLLTKLRLIEGVNHQLLLSTTGFDLLRERASEIDQFVEMKMLETNGDFVRLTTHGKLLADFITEKLII</sequence>
<dbReference type="RefSeq" id="WP_263051891.1">
    <property type="nucleotide sequence ID" value="NZ_CP106735.1"/>
</dbReference>
<comment type="cofactor">
    <cofactor evidence="1">
        <name>[4Fe-4S] cluster</name>
        <dbReference type="ChEBI" id="CHEBI:49883"/>
    </cofactor>
</comment>
<dbReference type="Gene3D" id="3.20.20.70">
    <property type="entry name" value="Aldolase class I"/>
    <property type="match status" value="1"/>
</dbReference>
<keyword evidence="4 10" id="KW-0349">Heme</keyword>
<keyword evidence="10" id="KW-0004">4Fe-4S</keyword>
<dbReference type="SFLD" id="SFLDF00562">
    <property type="entry name" value="HemN-like__clustered_with_heat"/>
    <property type="match status" value="1"/>
</dbReference>
<evidence type="ECO:0000256" key="10">
    <source>
        <dbReference type="RuleBase" id="RU364116"/>
    </source>
</evidence>
<evidence type="ECO:0000256" key="1">
    <source>
        <dbReference type="ARBA" id="ARBA00001966"/>
    </source>
</evidence>
<dbReference type="PROSITE" id="PS51918">
    <property type="entry name" value="RADICAL_SAM"/>
    <property type="match status" value="1"/>
</dbReference>
<dbReference type="NCBIfam" id="TIGR00539">
    <property type="entry name" value="hemN_rel"/>
    <property type="match status" value="1"/>
</dbReference>
<evidence type="ECO:0000256" key="5">
    <source>
        <dbReference type="ARBA" id="ARBA00022691"/>
    </source>
</evidence>
<reference evidence="12" key="1">
    <citation type="submission" date="2022-10" db="EMBL/GenBank/DDBJ databases">
        <title>Comparative genomics and taxonomic characterization of three novel marine species of genus Reichenbachiella exhibiting antioxidant and polysaccharide degradation activities.</title>
        <authorList>
            <person name="Muhammad N."/>
            <person name="Lee Y.-J."/>
            <person name="Ko J."/>
            <person name="Kim S.-G."/>
        </authorList>
    </citation>
    <scope>NUCLEOTIDE SEQUENCE</scope>
    <source>
        <strain evidence="12">Wsw4-B4</strain>
    </source>
</reference>
<feature type="domain" description="Radical SAM core" evidence="11">
    <location>
        <begin position="1"/>
        <end position="231"/>
    </location>
</feature>
<protein>
    <recommendedName>
        <fullName evidence="3 10">Heme chaperone HemW</fullName>
    </recommendedName>
</protein>
<dbReference type="InterPro" id="IPR034505">
    <property type="entry name" value="Coproporphyrinogen-III_oxidase"/>
</dbReference>
<gene>
    <name evidence="12" type="primary">hemW</name>
    <name evidence="12" type="ORF">N7E81_03475</name>
</gene>
<dbReference type="EMBL" id="CP106735">
    <property type="protein sequence ID" value="UXX80161.1"/>
    <property type="molecule type" value="Genomic_DNA"/>
</dbReference>
<evidence type="ECO:0000256" key="3">
    <source>
        <dbReference type="ARBA" id="ARBA00017228"/>
    </source>
</evidence>
<evidence type="ECO:0000256" key="4">
    <source>
        <dbReference type="ARBA" id="ARBA00022617"/>
    </source>
</evidence>
<dbReference type="InterPro" id="IPR006638">
    <property type="entry name" value="Elp3/MiaA/NifB-like_rSAM"/>
</dbReference>
<name>A0ABY6D1W6_9BACT</name>
<dbReference type="PANTHER" id="PTHR13932">
    <property type="entry name" value="COPROPORPHYRINIGEN III OXIDASE"/>
    <property type="match status" value="1"/>
</dbReference>
<dbReference type="SMART" id="SM00729">
    <property type="entry name" value="Elp3"/>
    <property type="match status" value="1"/>
</dbReference>
<comment type="similarity">
    <text evidence="2">Belongs to the anaerobic coproporphyrinogen-III oxidase family. HemW subfamily.</text>
</comment>
<evidence type="ECO:0000256" key="9">
    <source>
        <dbReference type="ARBA" id="ARBA00023186"/>
    </source>
</evidence>
<keyword evidence="6 10" id="KW-0479">Metal-binding</keyword>
<dbReference type="Proteomes" id="UP001062165">
    <property type="component" value="Chromosome"/>
</dbReference>
<dbReference type="InterPro" id="IPR004559">
    <property type="entry name" value="HemW-like"/>
</dbReference>
<dbReference type="SUPFAM" id="SSF102114">
    <property type="entry name" value="Radical SAM enzymes"/>
    <property type="match status" value="1"/>
</dbReference>
<keyword evidence="13" id="KW-1185">Reference proteome</keyword>
<keyword evidence="7 10" id="KW-0408">Iron</keyword>
<comment type="subcellular location">
    <subcellularLocation>
        <location evidence="10">Cytoplasm</location>
    </subcellularLocation>
</comment>
<proteinExistence type="inferred from homology"/>
<dbReference type="Pfam" id="PF06969">
    <property type="entry name" value="HemN_C"/>
    <property type="match status" value="1"/>
</dbReference>
<keyword evidence="9 10" id="KW-0143">Chaperone</keyword>
<keyword evidence="10" id="KW-0963">Cytoplasm</keyword>
<keyword evidence="8 10" id="KW-0411">Iron-sulfur</keyword>
<comment type="function">
    <text evidence="10">Probably acts as a heme chaperone, transferring heme to an unknown acceptor. Binds one molecule of heme per monomer, possibly covalently. Binds 1 [4Fe-4S] cluster. The cluster is coordinated with 3 cysteines and an exchangeable S-adenosyl-L-methionine.</text>
</comment>
<accession>A0ABY6D1W6</accession>
<evidence type="ECO:0000313" key="12">
    <source>
        <dbReference type="EMBL" id="UXX80161.1"/>
    </source>
</evidence>
<evidence type="ECO:0000256" key="6">
    <source>
        <dbReference type="ARBA" id="ARBA00022723"/>
    </source>
</evidence>
<organism evidence="12 13">
    <name type="scientific">Reichenbachiella carrageenanivorans</name>
    <dbReference type="NCBI Taxonomy" id="2979869"/>
    <lineage>
        <taxon>Bacteria</taxon>
        <taxon>Pseudomonadati</taxon>
        <taxon>Bacteroidota</taxon>
        <taxon>Cytophagia</taxon>
        <taxon>Cytophagales</taxon>
        <taxon>Reichenbachiellaceae</taxon>
        <taxon>Reichenbachiella</taxon>
    </lineage>
</organism>
<dbReference type="InterPro" id="IPR007197">
    <property type="entry name" value="rSAM"/>
</dbReference>
<dbReference type="Pfam" id="PF04055">
    <property type="entry name" value="Radical_SAM"/>
    <property type="match status" value="1"/>
</dbReference>
<dbReference type="InterPro" id="IPR013785">
    <property type="entry name" value="Aldolase_TIM"/>
</dbReference>
<dbReference type="PANTHER" id="PTHR13932:SF5">
    <property type="entry name" value="RADICAL S-ADENOSYL METHIONINE DOMAIN-CONTAINING PROTEIN 1, MITOCHONDRIAL"/>
    <property type="match status" value="1"/>
</dbReference>
<evidence type="ECO:0000259" key="11">
    <source>
        <dbReference type="PROSITE" id="PS51918"/>
    </source>
</evidence>
<evidence type="ECO:0000256" key="8">
    <source>
        <dbReference type="ARBA" id="ARBA00023014"/>
    </source>
</evidence>